<evidence type="ECO:0000313" key="2">
    <source>
        <dbReference type="EMBL" id="KNC70148.1"/>
    </source>
</evidence>
<keyword evidence="3" id="KW-1185">Reference proteome</keyword>
<dbReference type="EMBL" id="KQ251994">
    <property type="protein sequence ID" value="KNC70148.1"/>
    <property type="molecule type" value="Genomic_DNA"/>
</dbReference>
<name>A0A0L0F1V8_9EUKA</name>
<gene>
    <name evidence="2" type="ORF">SARC_17329</name>
</gene>
<accession>A0A0L0F1V8</accession>
<dbReference type="GeneID" id="25917833"/>
<feature type="non-terminal residue" evidence="2">
    <location>
        <position position="121"/>
    </location>
</feature>
<evidence type="ECO:0000256" key="1">
    <source>
        <dbReference type="SAM" id="MobiDB-lite"/>
    </source>
</evidence>
<dbReference type="AlphaFoldDB" id="A0A0L0F1V8"/>
<evidence type="ECO:0000313" key="3">
    <source>
        <dbReference type="Proteomes" id="UP000054560"/>
    </source>
</evidence>
<dbReference type="Gene3D" id="2.70.160.11">
    <property type="entry name" value="Hnrnp arginine n-methyltransferase1"/>
    <property type="match status" value="1"/>
</dbReference>
<proteinExistence type="predicted"/>
<organism evidence="2 3">
    <name type="scientific">Sphaeroforma arctica JP610</name>
    <dbReference type="NCBI Taxonomy" id="667725"/>
    <lineage>
        <taxon>Eukaryota</taxon>
        <taxon>Ichthyosporea</taxon>
        <taxon>Ichthyophonida</taxon>
        <taxon>Sphaeroforma</taxon>
    </lineage>
</organism>
<feature type="compositionally biased region" description="Polar residues" evidence="1">
    <location>
        <begin position="63"/>
        <end position="81"/>
    </location>
</feature>
<protein>
    <submittedName>
        <fullName evidence="2">Uncharacterized protein</fullName>
    </submittedName>
</protein>
<feature type="region of interest" description="Disordered" evidence="1">
    <location>
        <begin position="60"/>
        <end position="121"/>
    </location>
</feature>
<dbReference type="Proteomes" id="UP000054560">
    <property type="component" value="Unassembled WGS sequence"/>
</dbReference>
<reference evidence="2 3" key="1">
    <citation type="submission" date="2011-02" db="EMBL/GenBank/DDBJ databases">
        <title>The Genome Sequence of Sphaeroforma arctica JP610.</title>
        <authorList>
            <consortium name="The Broad Institute Genome Sequencing Platform"/>
            <person name="Russ C."/>
            <person name="Cuomo C."/>
            <person name="Young S.K."/>
            <person name="Zeng Q."/>
            <person name="Gargeya S."/>
            <person name="Alvarado L."/>
            <person name="Berlin A."/>
            <person name="Chapman S.B."/>
            <person name="Chen Z."/>
            <person name="Freedman E."/>
            <person name="Gellesch M."/>
            <person name="Goldberg J."/>
            <person name="Griggs A."/>
            <person name="Gujja S."/>
            <person name="Heilman E."/>
            <person name="Heiman D."/>
            <person name="Howarth C."/>
            <person name="Mehta T."/>
            <person name="Neiman D."/>
            <person name="Pearson M."/>
            <person name="Roberts A."/>
            <person name="Saif S."/>
            <person name="Shea T."/>
            <person name="Shenoy N."/>
            <person name="Sisk P."/>
            <person name="Stolte C."/>
            <person name="Sykes S."/>
            <person name="White J."/>
            <person name="Yandava C."/>
            <person name="Burger G."/>
            <person name="Gray M.W."/>
            <person name="Holland P.W.H."/>
            <person name="King N."/>
            <person name="Lang F.B.F."/>
            <person name="Roger A.J."/>
            <person name="Ruiz-Trillo I."/>
            <person name="Haas B."/>
            <person name="Nusbaum C."/>
            <person name="Birren B."/>
        </authorList>
    </citation>
    <scope>NUCLEOTIDE SEQUENCE [LARGE SCALE GENOMIC DNA]</scope>
    <source>
        <strain evidence="2 3">JP610</strain>
    </source>
</reference>
<feature type="compositionally biased region" description="Basic and acidic residues" evidence="1">
    <location>
        <begin position="82"/>
        <end position="121"/>
    </location>
</feature>
<sequence length="121" mass="13582">MPLCCVCSSSQTIFYTETPLQVEQDDTISGVVTLSCNNTFKRWLNMTFEWDAYTREGKHLPLHSTSQTPNSSVHAQTLDNSTHAKTDTAEVHNDTEQTQRPTATDERVQGSDDKDISACKR</sequence>
<dbReference type="RefSeq" id="XP_014144050.1">
    <property type="nucleotide sequence ID" value="XM_014288575.1"/>
</dbReference>